<accession>A0ABN9PDC4</accession>
<dbReference type="Proteomes" id="UP001189429">
    <property type="component" value="Unassembled WGS sequence"/>
</dbReference>
<name>A0ABN9PDC4_9DINO</name>
<reference evidence="3" key="1">
    <citation type="submission" date="2023-10" db="EMBL/GenBank/DDBJ databases">
        <authorList>
            <person name="Chen Y."/>
            <person name="Shah S."/>
            <person name="Dougan E. K."/>
            <person name="Thang M."/>
            <person name="Chan C."/>
        </authorList>
    </citation>
    <scope>NUCLEOTIDE SEQUENCE [LARGE SCALE GENOMIC DNA]</scope>
</reference>
<feature type="region of interest" description="Disordered" evidence="1">
    <location>
        <begin position="248"/>
        <end position="285"/>
    </location>
</feature>
<evidence type="ECO:0000256" key="1">
    <source>
        <dbReference type="SAM" id="MobiDB-lite"/>
    </source>
</evidence>
<organism evidence="3 4">
    <name type="scientific">Prorocentrum cordatum</name>
    <dbReference type="NCBI Taxonomy" id="2364126"/>
    <lineage>
        <taxon>Eukaryota</taxon>
        <taxon>Sar</taxon>
        <taxon>Alveolata</taxon>
        <taxon>Dinophyceae</taxon>
        <taxon>Prorocentrales</taxon>
        <taxon>Prorocentraceae</taxon>
        <taxon>Prorocentrum</taxon>
    </lineage>
</organism>
<proteinExistence type="predicted"/>
<feature type="chain" id="PRO_5046735194" evidence="2">
    <location>
        <begin position="18"/>
        <end position="525"/>
    </location>
</feature>
<keyword evidence="2" id="KW-0732">Signal</keyword>
<sequence>MVVRLLAASLCVARAAAIALPSRPTSLLDSGHHHQLATKDVDEATILRRMQYWSQQGAPLPSTEKYLLFTIDHGGLNNIRIALELTGVVARRTNRTLVLPPAAPMYLLDFGPWNKAIVGNTRNWTKTTRLEELINLKQLKSVLPTLTAAEFEAETGMPWYLARVQSKARWRRRRPVDVRSATELREGGAAARPRRTADARRAARGWARRSAGRAVRQLSEELLARGRGRWAVAEDALTAVAEARRGGPAAAGAAPRPAHEAWLDGRRPGWRRSAGTSPSTRMPTARALATAGEAALRRVPKGPRLEARVPAEMGSAVEGTRLSPDAAPVVPDGLTFDGSEVPVLDDDSAGPLEEIARVPQGTSAAVDAAADRLVELEDLLAAATAVHTPTAVGRPPAELGVADDGGCDENSCAAAAAGHRPPGPGADGFVGGGVGPAGLAPFAAEGGLAVGAAAAAATRRARDGFDVGLEAAAAVGGESGQDARIGAEGGVVSLGAEPDAADGGAASRRAAGLAGLIAALQASLG</sequence>
<evidence type="ECO:0000256" key="2">
    <source>
        <dbReference type="SAM" id="SignalP"/>
    </source>
</evidence>
<feature type="compositionally biased region" description="Basic and acidic residues" evidence="1">
    <location>
        <begin position="257"/>
        <end position="267"/>
    </location>
</feature>
<comment type="caution">
    <text evidence="3">The sequence shown here is derived from an EMBL/GenBank/DDBJ whole genome shotgun (WGS) entry which is preliminary data.</text>
</comment>
<protein>
    <submittedName>
        <fullName evidence="3">Uncharacterized protein</fullName>
    </submittedName>
</protein>
<evidence type="ECO:0000313" key="4">
    <source>
        <dbReference type="Proteomes" id="UP001189429"/>
    </source>
</evidence>
<keyword evidence="4" id="KW-1185">Reference proteome</keyword>
<dbReference type="EMBL" id="CAUYUJ010000181">
    <property type="protein sequence ID" value="CAK0789137.1"/>
    <property type="molecule type" value="Genomic_DNA"/>
</dbReference>
<gene>
    <name evidence="3" type="ORF">PCOR1329_LOCUS802</name>
</gene>
<feature type="signal peptide" evidence="2">
    <location>
        <begin position="1"/>
        <end position="17"/>
    </location>
</feature>
<evidence type="ECO:0000313" key="3">
    <source>
        <dbReference type="EMBL" id="CAK0789137.1"/>
    </source>
</evidence>